<proteinExistence type="predicted"/>
<feature type="transmembrane region" description="Helical" evidence="1">
    <location>
        <begin position="50"/>
        <end position="71"/>
    </location>
</feature>
<comment type="caution">
    <text evidence="2">The sequence shown here is derived from an EMBL/GenBank/DDBJ whole genome shotgun (WGS) entry which is preliminary data.</text>
</comment>
<keyword evidence="1" id="KW-1133">Transmembrane helix</keyword>
<keyword evidence="1" id="KW-0812">Transmembrane</keyword>
<sequence>MKIISALFVPIVFLLDFNIAFVLTGFFAFIVYGLIFVSVFNLIGALIRKFRIYAIIFFIAVGTALIINLTWSIKAFSNIFGFLFSEKSIAVFFLKGIVLFIIINALSFVINYNTVYYKSNKNSKQLILIFSVTGLLIVVLFSLFIGILPISDSAKNEYNGNTGSENSEYLYTSKEITIDISHLKKGSIINIITNDNIIDNIDNYDSSSSRYRMFLNNPKSLEVTDGKLVVSYNFPLNTQNGKNITALTNPTFKAELKGNNLYLEYEYTRNIKAVINPVWSMIMQFKSFSDKNVYYSFFMSSESSGSGNVFVQCGEE</sequence>
<gene>
    <name evidence="2" type="ORF">SDC9_119929</name>
</gene>
<reference evidence="2" key="1">
    <citation type="submission" date="2019-08" db="EMBL/GenBank/DDBJ databases">
        <authorList>
            <person name="Kucharzyk K."/>
            <person name="Murdoch R.W."/>
            <person name="Higgins S."/>
            <person name="Loffler F."/>
        </authorList>
    </citation>
    <scope>NUCLEOTIDE SEQUENCE</scope>
</reference>
<evidence type="ECO:0000256" key="1">
    <source>
        <dbReference type="SAM" id="Phobius"/>
    </source>
</evidence>
<feature type="transmembrane region" description="Helical" evidence="1">
    <location>
        <begin position="91"/>
        <end position="114"/>
    </location>
</feature>
<dbReference type="EMBL" id="VSSQ01025061">
    <property type="protein sequence ID" value="MPM72953.1"/>
    <property type="molecule type" value="Genomic_DNA"/>
</dbReference>
<evidence type="ECO:0000313" key="2">
    <source>
        <dbReference type="EMBL" id="MPM72953.1"/>
    </source>
</evidence>
<organism evidence="2">
    <name type="scientific">bioreactor metagenome</name>
    <dbReference type="NCBI Taxonomy" id="1076179"/>
    <lineage>
        <taxon>unclassified sequences</taxon>
        <taxon>metagenomes</taxon>
        <taxon>ecological metagenomes</taxon>
    </lineage>
</organism>
<dbReference type="AlphaFoldDB" id="A0A645C900"/>
<accession>A0A645C900</accession>
<feature type="transmembrane region" description="Helical" evidence="1">
    <location>
        <begin position="20"/>
        <end position="43"/>
    </location>
</feature>
<protein>
    <submittedName>
        <fullName evidence="2">Uncharacterized protein</fullName>
    </submittedName>
</protein>
<name>A0A645C900_9ZZZZ</name>
<keyword evidence="1" id="KW-0472">Membrane</keyword>
<feature type="transmembrane region" description="Helical" evidence="1">
    <location>
        <begin position="126"/>
        <end position="148"/>
    </location>
</feature>